<proteinExistence type="predicted"/>
<accession>A0AAC9IZZ9</accession>
<dbReference type="InterPro" id="IPR051453">
    <property type="entry name" value="MBL_Glyoxalase_II"/>
</dbReference>
<protein>
    <recommendedName>
        <fullName evidence="5">Metallo-beta-lactamase domain-containing protein</fullName>
    </recommendedName>
</protein>
<evidence type="ECO:0000256" key="1">
    <source>
        <dbReference type="ARBA" id="ARBA00001947"/>
    </source>
</evidence>
<evidence type="ECO:0000313" key="7">
    <source>
        <dbReference type="Proteomes" id="UP000182945"/>
    </source>
</evidence>
<dbReference type="Proteomes" id="UP000182945">
    <property type="component" value="Chromosome"/>
</dbReference>
<dbReference type="GO" id="GO:0016787">
    <property type="term" value="F:hydrolase activity"/>
    <property type="evidence" value="ECO:0007669"/>
    <property type="project" value="UniProtKB-KW"/>
</dbReference>
<reference evidence="6 7" key="1">
    <citation type="submission" date="2016-11" db="EMBL/GenBank/DDBJ databases">
        <title>Complete genome sequencing of Virgibacillus halodenitrificans PDB-F2.</title>
        <authorList>
            <person name="Sun Z."/>
            <person name="Zhou Y."/>
            <person name="Li H."/>
        </authorList>
    </citation>
    <scope>NUCLEOTIDE SEQUENCE [LARGE SCALE GENOMIC DNA]</scope>
    <source>
        <strain evidence="6 7">PDB-F2</strain>
    </source>
</reference>
<dbReference type="GO" id="GO:0046872">
    <property type="term" value="F:metal ion binding"/>
    <property type="evidence" value="ECO:0007669"/>
    <property type="project" value="UniProtKB-KW"/>
</dbReference>
<dbReference type="EMBL" id="CP017962">
    <property type="protein sequence ID" value="APC48259.1"/>
    <property type="molecule type" value="Genomic_DNA"/>
</dbReference>
<dbReference type="GeneID" id="71514489"/>
<dbReference type="InterPro" id="IPR001279">
    <property type="entry name" value="Metallo-B-lactamas"/>
</dbReference>
<feature type="domain" description="Metallo-beta-lactamase" evidence="5">
    <location>
        <begin position="12"/>
        <end position="189"/>
    </location>
</feature>
<evidence type="ECO:0000259" key="5">
    <source>
        <dbReference type="SMART" id="SM00849"/>
    </source>
</evidence>
<dbReference type="RefSeq" id="WP_071648885.1">
    <property type="nucleotide sequence ID" value="NZ_CP017962.1"/>
</dbReference>
<evidence type="ECO:0000256" key="2">
    <source>
        <dbReference type="ARBA" id="ARBA00022723"/>
    </source>
</evidence>
<dbReference type="SUPFAM" id="SSF56281">
    <property type="entry name" value="Metallo-hydrolase/oxidoreductase"/>
    <property type="match status" value="1"/>
</dbReference>
<keyword evidence="4" id="KW-0862">Zinc</keyword>
<dbReference type="AlphaFoldDB" id="A0AAC9IZZ9"/>
<gene>
    <name evidence="6" type="ORF">BME96_08790</name>
</gene>
<evidence type="ECO:0000256" key="3">
    <source>
        <dbReference type="ARBA" id="ARBA00022801"/>
    </source>
</evidence>
<organism evidence="6 7">
    <name type="scientific">Virgibacillus halodenitrificans</name>
    <name type="common">Bacillus halodenitrificans</name>
    <dbReference type="NCBI Taxonomy" id="1482"/>
    <lineage>
        <taxon>Bacteria</taxon>
        <taxon>Bacillati</taxon>
        <taxon>Bacillota</taxon>
        <taxon>Bacilli</taxon>
        <taxon>Bacillales</taxon>
        <taxon>Bacillaceae</taxon>
        <taxon>Virgibacillus</taxon>
    </lineage>
</organism>
<dbReference type="KEGG" id="vhl:BME96_08790"/>
<evidence type="ECO:0000256" key="4">
    <source>
        <dbReference type="ARBA" id="ARBA00022833"/>
    </source>
</evidence>
<dbReference type="Gene3D" id="3.60.15.10">
    <property type="entry name" value="Ribonuclease Z/Hydroxyacylglutathione hydrolase-like"/>
    <property type="match status" value="1"/>
</dbReference>
<evidence type="ECO:0000313" key="6">
    <source>
        <dbReference type="EMBL" id="APC48259.1"/>
    </source>
</evidence>
<keyword evidence="2" id="KW-0479">Metal-binding</keyword>
<dbReference type="PANTHER" id="PTHR46233">
    <property type="entry name" value="HYDROXYACYLGLUTATHIONE HYDROLASE GLOC"/>
    <property type="match status" value="1"/>
</dbReference>
<dbReference type="Pfam" id="PF00753">
    <property type="entry name" value="Lactamase_B"/>
    <property type="match status" value="1"/>
</dbReference>
<comment type="cofactor">
    <cofactor evidence="1">
        <name>Zn(2+)</name>
        <dbReference type="ChEBI" id="CHEBI:29105"/>
    </cofactor>
</comment>
<dbReference type="InterPro" id="IPR036866">
    <property type="entry name" value="RibonucZ/Hydroxyglut_hydro"/>
</dbReference>
<name>A0AAC9IZZ9_VIRHA</name>
<dbReference type="SMART" id="SM00849">
    <property type="entry name" value="Lactamase_B"/>
    <property type="match status" value="1"/>
</dbReference>
<sequence length="207" mass="23222">MEVIKMPLGPLGTNCYIVHNNKNALIFDPGGDEDKIIHYLEDKNIIPQAILLTHAHFDHIGGVETLRKHYNIEVYLHEKESSWLAEPSLNGSSLFMGDKIVTQDPDKRIVPGKMTIGEFNFDVLYTPGHSPGSTSFVFEDEGFVISGDVLFKQGIGRTDLPGGDYKQLESSIRDQLYKLSDTFLVYPGHGGTTTIREEKIQNPFVRE</sequence>
<dbReference type="PANTHER" id="PTHR46233:SF3">
    <property type="entry name" value="HYDROXYACYLGLUTATHIONE HYDROLASE GLOC"/>
    <property type="match status" value="1"/>
</dbReference>
<keyword evidence="3" id="KW-0378">Hydrolase</keyword>
<dbReference type="CDD" id="cd06262">
    <property type="entry name" value="metallo-hydrolase-like_MBL-fold"/>
    <property type="match status" value="1"/>
</dbReference>